<keyword evidence="4" id="KW-1185">Reference proteome</keyword>
<sequence>MSEPQAAPAAPQVVGPPTGPGIAWPATDAASDESAAEQTLIIHGLTGQPVDEQVAEVDDFAEADGQAHGRAVEHPAGPPQPPGFAVLAQPEGWQAPSGEQGFPVIDGATAEPAARRPWGVIAVGGALAIGVASFTAYLLVGGTPVVLEPDEPGTPTAGAAPAGGLIELDPPVDRGGRIELSWRSDKQLDYAVILAAEGQEATGEVVGRVTSATVEVDPTLRYCVLVQGTDAARTYESRAIGLRGATCRK</sequence>
<gene>
    <name evidence="3" type="ORF">BJP25_07430</name>
</gene>
<evidence type="ECO:0000313" key="4">
    <source>
        <dbReference type="Proteomes" id="UP000186040"/>
    </source>
</evidence>
<keyword evidence="2" id="KW-0812">Transmembrane</keyword>
<proteinExistence type="predicted"/>
<dbReference type="OrthoDB" id="3815424at2"/>
<dbReference type="AlphaFoldDB" id="A0A1Q9LSW2"/>
<evidence type="ECO:0000313" key="3">
    <source>
        <dbReference type="EMBL" id="OLR95126.1"/>
    </source>
</evidence>
<dbReference type="EMBL" id="MKQR01000004">
    <property type="protein sequence ID" value="OLR95126.1"/>
    <property type="molecule type" value="Genomic_DNA"/>
</dbReference>
<feature type="region of interest" description="Disordered" evidence="1">
    <location>
        <begin position="1"/>
        <end position="35"/>
    </location>
</feature>
<dbReference type="Proteomes" id="UP000186040">
    <property type="component" value="Unassembled WGS sequence"/>
</dbReference>
<reference evidence="3 4" key="1">
    <citation type="submission" date="2016-10" db="EMBL/GenBank/DDBJ databases">
        <title>The Draft Genome Sequence of Actinokineospora bangkokensis 44EHWT reveals the biosynthetic pathway of antifungal compounds Thailandins with unusual extender unit butylmalonyl-CoA.</title>
        <authorList>
            <person name="Greule A."/>
            <person name="Intra B."/>
            <person name="Flemming S."/>
            <person name="Rommel M.G."/>
            <person name="Panbangred W."/>
            <person name="Bechthold A."/>
        </authorList>
    </citation>
    <scope>NUCLEOTIDE SEQUENCE [LARGE SCALE GENOMIC DNA]</scope>
    <source>
        <strain evidence="3 4">44EHW</strain>
    </source>
</reference>
<evidence type="ECO:0000256" key="1">
    <source>
        <dbReference type="SAM" id="MobiDB-lite"/>
    </source>
</evidence>
<keyword evidence="2" id="KW-0472">Membrane</keyword>
<feature type="compositionally biased region" description="Low complexity" evidence="1">
    <location>
        <begin position="1"/>
        <end position="16"/>
    </location>
</feature>
<dbReference type="RefSeq" id="WP_075973031.1">
    <property type="nucleotide sequence ID" value="NZ_MKQR01000004.1"/>
</dbReference>
<evidence type="ECO:0000256" key="2">
    <source>
        <dbReference type="SAM" id="Phobius"/>
    </source>
</evidence>
<organism evidence="3 4">
    <name type="scientific">Actinokineospora bangkokensis</name>
    <dbReference type="NCBI Taxonomy" id="1193682"/>
    <lineage>
        <taxon>Bacteria</taxon>
        <taxon>Bacillati</taxon>
        <taxon>Actinomycetota</taxon>
        <taxon>Actinomycetes</taxon>
        <taxon>Pseudonocardiales</taxon>
        <taxon>Pseudonocardiaceae</taxon>
        <taxon>Actinokineospora</taxon>
    </lineage>
</organism>
<accession>A0A1Q9LSW2</accession>
<feature type="transmembrane region" description="Helical" evidence="2">
    <location>
        <begin position="118"/>
        <end position="140"/>
    </location>
</feature>
<protein>
    <submittedName>
        <fullName evidence="3">Uncharacterized protein</fullName>
    </submittedName>
</protein>
<comment type="caution">
    <text evidence="3">The sequence shown here is derived from an EMBL/GenBank/DDBJ whole genome shotgun (WGS) entry which is preliminary data.</text>
</comment>
<keyword evidence="2" id="KW-1133">Transmembrane helix</keyword>
<name>A0A1Q9LSW2_9PSEU</name>
<dbReference type="STRING" id="1193682.BJP25_07430"/>